<comment type="caution">
    <text evidence="1">The sequence shown here is derived from an EMBL/GenBank/DDBJ whole genome shotgun (WGS) entry which is preliminary data.</text>
</comment>
<dbReference type="Proteomes" id="UP000003803">
    <property type="component" value="Unassembled WGS sequence"/>
</dbReference>
<reference evidence="1" key="1">
    <citation type="submission" date="2007-11" db="EMBL/GenBank/DDBJ databases">
        <authorList>
            <person name="Fulton L."/>
            <person name="Clifton S."/>
            <person name="Fulton B."/>
            <person name="Xu J."/>
            <person name="Minx P."/>
            <person name="Pepin K.H."/>
            <person name="Johnson M."/>
            <person name="Thiruvilangam P."/>
            <person name="Bhonagiri V."/>
            <person name="Nash W.E."/>
            <person name="Mardis E.R."/>
            <person name="Wilson R.K."/>
        </authorList>
    </citation>
    <scope>NUCLEOTIDE SEQUENCE [LARGE SCALE GENOMIC DNA]</scope>
    <source>
        <strain evidence="1">DSM 17241</strain>
    </source>
</reference>
<sequence length="43" mass="4981">MPPFVEHMFFFQDIMEHGSCQACTGGCFFCAKMIQLVYSAKIW</sequence>
<dbReference type="EMBL" id="ABGD02000024">
    <property type="protein sequence ID" value="EDS10454.1"/>
    <property type="molecule type" value="Genomic_DNA"/>
</dbReference>
<evidence type="ECO:0000313" key="2">
    <source>
        <dbReference type="Proteomes" id="UP000003803"/>
    </source>
</evidence>
<evidence type="ECO:0000313" key="1">
    <source>
        <dbReference type="EMBL" id="EDS10454.1"/>
    </source>
</evidence>
<reference evidence="1" key="2">
    <citation type="submission" date="2013-09" db="EMBL/GenBank/DDBJ databases">
        <title>Draft genome sequence of Anaerotruncus colihominis(DSM 17241).</title>
        <authorList>
            <person name="Sudarsanam P."/>
            <person name="Ley R."/>
            <person name="Guruge J."/>
            <person name="Turnbaugh P.J."/>
            <person name="Mahowald M."/>
            <person name="Liep D."/>
            <person name="Gordon J."/>
        </authorList>
    </citation>
    <scope>NUCLEOTIDE SEQUENCE</scope>
    <source>
        <strain evidence="1">DSM 17241</strain>
    </source>
</reference>
<gene>
    <name evidence="1" type="ORF">ANACOL_03056</name>
</gene>
<name>B0PDA2_9FIRM</name>
<dbReference type="HOGENOM" id="CLU_3228793_0_0_9"/>
<keyword evidence="2" id="KW-1185">Reference proteome</keyword>
<accession>B0PDA2</accession>
<organism evidence="1 2">
    <name type="scientific">Anaerotruncus colihominis DSM 17241</name>
    <dbReference type="NCBI Taxonomy" id="445972"/>
    <lineage>
        <taxon>Bacteria</taxon>
        <taxon>Bacillati</taxon>
        <taxon>Bacillota</taxon>
        <taxon>Clostridia</taxon>
        <taxon>Eubacteriales</taxon>
        <taxon>Oscillospiraceae</taxon>
        <taxon>Anaerotruncus</taxon>
    </lineage>
</organism>
<dbReference type="AlphaFoldDB" id="B0PDA2"/>
<proteinExistence type="predicted"/>
<protein>
    <submittedName>
        <fullName evidence="1">Uncharacterized protein</fullName>
    </submittedName>
</protein>